<dbReference type="EMBL" id="BPLR01011481">
    <property type="protein sequence ID" value="GIY46783.1"/>
    <property type="molecule type" value="Genomic_DNA"/>
</dbReference>
<dbReference type="Proteomes" id="UP001054945">
    <property type="component" value="Unassembled WGS sequence"/>
</dbReference>
<keyword evidence="1" id="KW-0812">Transmembrane</keyword>
<keyword evidence="3" id="KW-1185">Reference proteome</keyword>
<feature type="transmembrane region" description="Helical" evidence="1">
    <location>
        <begin position="30"/>
        <end position="52"/>
    </location>
</feature>
<gene>
    <name evidence="2" type="ORF">CEXT_511171</name>
</gene>
<reference evidence="2 3" key="1">
    <citation type="submission" date="2021-06" db="EMBL/GenBank/DDBJ databases">
        <title>Caerostris extrusa draft genome.</title>
        <authorList>
            <person name="Kono N."/>
            <person name="Arakawa K."/>
        </authorList>
    </citation>
    <scope>NUCLEOTIDE SEQUENCE [LARGE SCALE GENOMIC DNA]</scope>
</reference>
<evidence type="ECO:0000313" key="3">
    <source>
        <dbReference type="Proteomes" id="UP001054945"/>
    </source>
</evidence>
<dbReference type="AlphaFoldDB" id="A0AAV4TJI7"/>
<organism evidence="2 3">
    <name type="scientific">Caerostris extrusa</name>
    <name type="common">Bark spider</name>
    <name type="synonym">Caerostris bankana</name>
    <dbReference type="NCBI Taxonomy" id="172846"/>
    <lineage>
        <taxon>Eukaryota</taxon>
        <taxon>Metazoa</taxon>
        <taxon>Ecdysozoa</taxon>
        <taxon>Arthropoda</taxon>
        <taxon>Chelicerata</taxon>
        <taxon>Arachnida</taxon>
        <taxon>Araneae</taxon>
        <taxon>Araneomorphae</taxon>
        <taxon>Entelegynae</taxon>
        <taxon>Araneoidea</taxon>
        <taxon>Araneidae</taxon>
        <taxon>Caerostris</taxon>
    </lineage>
</organism>
<protein>
    <submittedName>
        <fullName evidence="2">Uncharacterized protein</fullName>
    </submittedName>
</protein>
<keyword evidence="1" id="KW-0472">Membrane</keyword>
<sequence length="72" mass="8000">GSRLHPLKRSRTRAKLLFKSGVPMSSCKGFLSAVAVVVDVVCNCGFLVVFLVDLKVQHRLLGNFGRRKLLIF</sequence>
<evidence type="ECO:0000256" key="1">
    <source>
        <dbReference type="SAM" id="Phobius"/>
    </source>
</evidence>
<name>A0AAV4TJI7_CAEEX</name>
<accession>A0AAV4TJI7</accession>
<keyword evidence="1" id="KW-1133">Transmembrane helix</keyword>
<comment type="caution">
    <text evidence="2">The sequence shown here is derived from an EMBL/GenBank/DDBJ whole genome shotgun (WGS) entry which is preliminary data.</text>
</comment>
<evidence type="ECO:0000313" key="2">
    <source>
        <dbReference type="EMBL" id="GIY46783.1"/>
    </source>
</evidence>
<feature type="non-terminal residue" evidence="2">
    <location>
        <position position="1"/>
    </location>
</feature>
<proteinExistence type="predicted"/>